<keyword evidence="3" id="KW-1185">Reference proteome</keyword>
<name>A0A8S1EYS4_9PELO</name>
<reference evidence="2 3" key="1">
    <citation type="submission" date="2020-04" db="EMBL/GenBank/DDBJ databases">
        <authorList>
            <person name="Laetsch R D."/>
            <person name="Stevens L."/>
            <person name="Kumar S."/>
            <person name="Blaxter L. M."/>
        </authorList>
    </citation>
    <scope>NUCLEOTIDE SEQUENCE [LARGE SCALE GENOMIC DNA]</scope>
</reference>
<dbReference type="Proteomes" id="UP000494206">
    <property type="component" value="Unassembled WGS sequence"/>
</dbReference>
<feature type="compositionally biased region" description="Polar residues" evidence="1">
    <location>
        <begin position="133"/>
        <end position="144"/>
    </location>
</feature>
<sequence length="150" mass="16584">MGSSQSTSRAAKFSGSGSARRSMRSPRTAPSTEPTQRRATSFRNTNRNVKEFSKFWSDAAQVKPKSSSRASTKRAGSVRRNRTQSVDVRRPSKALNVPANSTTNTPTTCHERREVVEVSPQRVHNPLDPKSIPASSIMPQSPQRDSNECR</sequence>
<evidence type="ECO:0000256" key="1">
    <source>
        <dbReference type="SAM" id="MobiDB-lite"/>
    </source>
</evidence>
<evidence type="ECO:0000313" key="3">
    <source>
        <dbReference type="Proteomes" id="UP000494206"/>
    </source>
</evidence>
<feature type="region of interest" description="Disordered" evidence="1">
    <location>
        <begin position="1"/>
        <end position="150"/>
    </location>
</feature>
<dbReference type="OrthoDB" id="5875903at2759"/>
<accession>A0A8S1EYS4</accession>
<comment type="caution">
    <text evidence="2">The sequence shown here is derived from an EMBL/GenBank/DDBJ whole genome shotgun (WGS) entry which is preliminary data.</text>
</comment>
<evidence type="ECO:0000313" key="2">
    <source>
        <dbReference type="EMBL" id="CAB3406784.1"/>
    </source>
</evidence>
<organism evidence="2 3">
    <name type="scientific">Caenorhabditis bovis</name>
    <dbReference type="NCBI Taxonomy" id="2654633"/>
    <lineage>
        <taxon>Eukaryota</taxon>
        <taxon>Metazoa</taxon>
        <taxon>Ecdysozoa</taxon>
        <taxon>Nematoda</taxon>
        <taxon>Chromadorea</taxon>
        <taxon>Rhabditida</taxon>
        <taxon>Rhabditina</taxon>
        <taxon>Rhabditomorpha</taxon>
        <taxon>Rhabditoidea</taxon>
        <taxon>Rhabditidae</taxon>
        <taxon>Peloderinae</taxon>
        <taxon>Caenorhabditis</taxon>
    </lineage>
</organism>
<dbReference type="AlphaFoldDB" id="A0A8S1EYS4"/>
<feature type="compositionally biased region" description="Polar residues" evidence="1">
    <location>
        <begin position="28"/>
        <end position="47"/>
    </location>
</feature>
<feature type="compositionally biased region" description="Polar residues" evidence="1">
    <location>
        <begin position="98"/>
        <end position="108"/>
    </location>
</feature>
<protein>
    <submittedName>
        <fullName evidence="2">Uncharacterized protein</fullName>
    </submittedName>
</protein>
<proteinExistence type="predicted"/>
<dbReference type="EMBL" id="CADEPM010000005">
    <property type="protein sequence ID" value="CAB3406784.1"/>
    <property type="molecule type" value="Genomic_DNA"/>
</dbReference>
<gene>
    <name evidence="2" type="ORF">CBOVIS_LOCUS8806</name>
</gene>